<organism evidence="2 3">
    <name type="scientific">Oncorhynchus mykiss</name>
    <name type="common">Rainbow trout</name>
    <name type="synonym">Salmo gairdneri</name>
    <dbReference type="NCBI Taxonomy" id="8022"/>
    <lineage>
        <taxon>Eukaryota</taxon>
        <taxon>Metazoa</taxon>
        <taxon>Chordata</taxon>
        <taxon>Craniata</taxon>
        <taxon>Vertebrata</taxon>
        <taxon>Euteleostomi</taxon>
        <taxon>Actinopterygii</taxon>
        <taxon>Neopterygii</taxon>
        <taxon>Teleostei</taxon>
        <taxon>Protacanthopterygii</taxon>
        <taxon>Salmoniformes</taxon>
        <taxon>Salmonidae</taxon>
        <taxon>Salmoninae</taxon>
        <taxon>Oncorhynchus</taxon>
    </lineage>
</organism>
<reference evidence="2" key="1">
    <citation type="journal article" date="2014" name="Nat. Commun.">
        <title>The rainbow trout genome provides novel insights into evolution after whole-genome duplication in vertebrates.</title>
        <authorList>
            <person name="Berthelot C."/>
            <person name="Brunet F."/>
            <person name="Chalopin D."/>
            <person name="Juanchich A."/>
            <person name="Bernard M."/>
            <person name="Noel B."/>
            <person name="Bento P."/>
            <person name="Da Silva C."/>
            <person name="Labadie K."/>
            <person name="Alberti A."/>
            <person name="Aury J.M."/>
            <person name="Louis A."/>
            <person name="Dehais P."/>
            <person name="Bardou P."/>
            <person name="Montfort J."/>
            <person name="Klopp C."/>
            <person name="Cabau C."/>
            <person name="Gaspin C."/>
            <person name="Thorgaard G.H."/>
            <person name="Boussaha M."/>
            <person name="Quillet E."/>
            <person name="Guyomard R."/>
            <person name="Galiana D."/>
            <person name="Bobe J."/>
            <person name="Volff J.N."/>
            <person name="Genet C."/>
            <person name="Wincker P."/>
            <person name="Jaillon O."/>
            <person name="Roest Crollius H."/>
            <person name="Guiguen Y."/>
        </authorList>
    </citation>
    <scope>NUCLEOTIDE SEQUENCE [LARGE SCALE GENOMIC DNA]</scope>
</reference>
<evidence type="ECO:0000313" key="3">
    <source>
        <dbReference type="Proteomes" id="UP000193380"/>
    </source>
</evidence>
<dbReference type="Proteomes" id="UP000193380">
    <property type="component" value="Unassembled WGS sequence"/>
</dbReference>
<reference evidence="2" key="2">
    <citation type="submission" date="2014-03" db="EMBL/GenBank/DDBJ databases">
        <authorList>
            <person name="Genoscope - CEA"/>
        </authorList>
    </citation>
    <scope>NUCLEOTIDE SEQUENCE</scope>
</reference>
<gene>
    <name evidence="2" type="ORF">GSONMT00050872001</name>
</gene>
<sequence>MSCCLLEFCRVQELKAVREFLFQNQQNNPSLGDKKTENELAWDDSDWGSWDNPEAKEDGSGTTTGVEEDSAAGSAPWLQDCVVSLSPCSDLMVVAKDHKAVFLSGMCPKTQTRMLMYTQKLSTLPLLKLHEIKSMSSNT</sequence>
<accession>A0A060Z5K9</accession>
<dbReference type="AlphaFoldDB" id="A0A060Z5K9"/>
<proteinExistence type="predicted"/>
<evidence type="ECO:0008006" key="4">
    <source>
        <dbReference type="Google" id="ProtNLM"/>
    </source>
</evidence>
<dbReference type="EMBL" id="FR928458">
    <property type="protein sequence ID" value="CDQ97014.1"/>
    <property type="molecule type" value="Genomic_DNA"/>
</dbReference>
<evidence type="ECO:0000313" key="2">
    <source>
        <dbReference type="EMBL" id="CDQ97014.1"/>
    </source>
</evidence>
<dbReference type="STRING" id="8022.A0A060Z5K9"/>
<dbReference type="PaxDb" id="8022-A0A060Z5K9"/>
<feature type="region of interest" description="Disordered" evidence="1">
    <location>
        <begin position="27"/>
        <end position="73"/>
    </location>
</feature>
<protein>
    <recommendedName>
        <fullName evidence="4">Rab3-GAP regulatory subunit N-terminal domain-containing protein</fullName>
    </recommendedName>
</protein>
<evidence type="ECO:0000256" key="1">
    <source>
        <dbReference type="SAM" id="MobiDB-lite"/>
    </source>
</evidence>
<name>A0A060Z5K9_ONCMY</name>